<dbReference type="InterPro" id="IPR004675">
    <property type="entry name" value="AhpD_core"/>
</dbReference>
<evidence type="ECO:0000313" key="3">
    <source>
        <dbReference type="Proteomes" id="UP000593758"/>
    </source>
</evidence>
<dbReference type="EMBL" id="CP063169">
    <property type="protein sequence ID" value="QOR71856.1"/>
    <property type="molecule type" value="Genomic_DNA"/>
</dbReference>
<dbReference type="GO" id="GO:0051920">
    <property type="term" value="F:peroxiredoxin activity"/>
    <property type="evidence" value="ECO:0007669"/>
    <property type="project" value="InterPro"/>
</dbReference>
<dbReference type="KEGG" id="halt:IM660_06215"/>
<keyword evidence="3" id="KW-1185">Reference proteome</keyword>
<dbReference type="InterPro" id="IPR003779">
    <property type="entry name" value="CMD-like"/>
</dbReference>
<gene>
    <name evidence="2" type="ORF">IM660_06215</name>
</gene>
<dbReference type="NCBIfam" id="TIGR00778">
    <property type="entry name" value="ahpD_dom"/>
    <property type="match status" value="1"/>
</dbReference>
<evidence type="ECO:0000259" key="1">
    <source>
        <dbReference type="Pfam" id="PF02627"/>
    </source>
</evidence>
<dbReference type="Proteomes" id="UP000593758">
    <property type="component" value="Chromosome"/>
</dbReference>
<dbReference type="InterPro" id="IPR029032">
    <property type="entry name" value="AhpD-like"/>
</dbReference>
<dbReference type="PANTHER" id="PTHR34846:SF5">
    <property type="entry name" value="CARBOXYMUCONOLACTONE DECARBOXYLASE-LIKE DOMAIN-CONTAINING PROTEIN"/>
    <property type="match status" value="1"/>
</dbReference>
<dbReference type="PANTHER" id="PTHR34846">
    <property type="entry name" value="4-CARBOXYMUCONOLACTONE DECARBOXYLASE FAMILY PROTEIN (AFU_ORTHOLOGUE AFUA_6G11590)"/>
    <property type="match status" value="1"/>
</dbReference>
<accession>A0A7M1SW92</accession>
<name>A0A7M1SW92_9MICO</name>
<dbReference type="Pfam" id="PF02627">
    <property type="entry name" value="CMD"/>
    <property type="match status" value="1"/>
</dbReference>
<dbReference type="RefSeq" id="WP_193498508.1">
    <property type="nucleotide sequence ID" value="NZ_CP063169.1"/>
</dbReference>
<evidence type="ECO:0000313" key="2">
    <source>
        <dbReference type="EMBL" id="QOR71856.1"/>
    </source>
</evidence>
<organism evidence="2 3">
    <name type="scientific">Ruania alkalisoli</name>
    <dbReference type="NCBI Taxonomy" id="2779775"/>
    <lineage>
        <taxon>Bacteria</taxon>
        <taxon>Bacillati</taxon>
        <taxon>Actinomycetota</taxon>
        <taxon>Actinomycetes</taxon>
        <taxon>Micrococcales</taxon>
        <taxon>Ruaniaceae</taxon>
        <taxon>Ruania</taxon>
    </lineage>
</organism>
<protein>
    <submittedName>
        <fullName evidence="2">Carboxymuconolactone decarboxylase family protein</fullName>
    </submittedName>
</protein>
<proteinExistence type="predicted"/>
<feature type="domain" description="Carboxymuconolactone decarboxylase-like" evidence="1">
    <location>
        <begin position="23"/>
        <end position="92"/>
    </location>
</feature>
<dbReference type="AlphaFoldDB" id="A0A7M1SW92"/>
<sequence>MTRLDLARTNKLGYAAVIGLEGYARRAVDPVLYDLIKLRASVLNGCGYCVDMHATDGRQRSIPLRKLFAVSAWQHSPTLFDDRERAALALTDAVTRLGPDTVTDEIWADAAAHFDEGELGGIVFAIATINVWNRLAIATEMAPPVDAKHPVE</sequence>
<reference evidence="2 3" key="1">
    <citation type="submission" date="2020-10" db="EMBL/GenBank/DDBJ databases">
        <title>Haloactinobacterium sp. RN3S43, a bacterium isolated from saline soil.</title>
        <authorList>
            <person name="Sun J.-Q."/>
        </authorList>
    </citation>
    <scope>NUCLEOTIDE SEQUENCE [LARGE SCALE GENOMIC DNA]</scope>
    <source>
        <strain evidence="2 3">RN3S43</strain>
    </source>
</reference>
<dbReference type="SUPFAM" id="SSF69118">
    <property type="entry name" value="AhpD-like"/>
    <property type="match status" value="1"/>
</dbReference>
<dbReference type="Gene3D" id="1.20.1290.10">
    <property type="entry name" value="AhpD-like"/>
    <property type="match status" value="1"/>
</dbReference>